<evidence type="ECO:0000256" key="4">
    <source>
        <dbReference type="SAM" id="MobiDB-lite"/>
    </source>
</evidence>
<dbReference type="InterPro" id="IPR006447">
    <property type="entry name" value="Myb_dom_plants"/>
</dbReference>
<dbReference type="Pfam" id="PF00249">
    <property type="entry name" value="Myb_DNA-binding"/>
    <property type="match status" value="1"/>
</dbReference>
<evidence type="ECO:0000313" key="6">
    <source>
        <dbReference type="EMBL" id="KAH7287353.1"/>
    </source>
</evidence>
<gene>
    <name evidence="6" type="ORF">KP509_32G050900</name>
</gene>
<protein>
    <recommendedName>
        <fullName evidence="5">HTH myb-type domain-containing protein</fullName>
    </recommendedName>
</protein>
<dbReference type="Gene3D" id="1.10.10.60">
    <property type="entry name" value="Homeodomain-like"/>
    <property type="match status" value="1"/>
</dbReference>
<name>A0A8T2QVJ4_CERRI</name>
<evidence type="ECO:0000313" key="7">
    <source>
        <dbReference type="Proteomes" id="UP000825935"/>
    </source>
</evidence>
<dbReference type="GO" id="GO:0003700">
    <property type="term" value="F:DNA-binding transcription factor activity"/>
    <property type="evidence" value="ECO:0007669"/>
    <property type="project" value="InterPro"/>
</dbReference>
<accession>A0A8T2QVJ4</accession>
<dbReference type="FunFam" id="1.10.10.60:FF:000002">
    <property type="entry name" value="Myb family transcription factor"/>
    <property type="match status" value="1"/>
</dbReference>
<feature type="region of interest" description="Disordered" evidence="4">
    <location>
        <begin position="311"/>
        <end position="332"/>
    </location>
</feature>
<evidence type="ECO:0000256" key="3">
    <source>
        <dbReference type="ARBA" id="ARBA00023242"/>
    </source>
</evidence>
<sequence length="376" mass="41933">MDASVSDHKNINEQDRLVPSEIQREGCCSATNAGSRPYVRSKLPRLRWTPDLHHLFVHVVERLGGQKKATPKLVLQLMNVEGLTISHVKSHLQMYRSVKFDEGDNEDEANGGHCMNPSVEGDAGSNFASPSDCYPYCEFERAAATAHQMFTYNIRGQRLTQSQAGMMANNLWQPVNPMSYYGRAIPTAPAPPLQVPISPCGRGYWQQMLSCPYHLYHHDDSLCRMLREGSHEPVDSASARTQGYTSCYVNSHPCMRSDCAPDMKKSSVETHAVPEKFHEGVDMEHFRDTEVENDASCSDCVVQADDQELTSMNTNEPAGNSAATESRHRVEAPDCPTMADKQCCFTSGRWTTKTAFQDILQLKFSSCQTEGSKHTS</sequence>
<dbReference type="InterPro" id="IPR046955">
    <property type="entry name" value="PHR1-like"/>
</dbReference>
<proteinExistence type="predicted"/>
<organism evidence="6 7">
    <name type="scientific">Ceratopteris richardii</name>
    <name type="common">Triangle waterfern</name>
    <dbReference type="NCBI Taxonomy" id="49495"/>
    <lineage>
        <taxon>Eukaryota</taxon>
        <taxon>Viridiplantae</taxon>
        <taxon>Streptophyta</taxon>
        <taxon>Embryophyta</taxon>
        <taxon>Tracheophyta</taxon>
        <taxon>Polypodiopsida</taxon>
        <taxon>Polypodiidae</taxon>
        <taxon>Polypodiales</taxon>
        <taxon>Pteridineae</taxon>
        <taxon>Pteridaceae</taxon>
        <taxon>Parkerioideae</taxon>
        <taxon>Ceratopteris</taxon>
    </lineage>
</organism>
<dbReference type="InterPro" id="IPR009057">
    <property type="entry name" value="Homeodomain-like_sf"/>
</dbReference>
<keyword evidence="1" id="KW-0805">Transcription regulation</keyword>
<dbReference type="InterPro" id="IPR001005">
    <property type="entry name" value="SANT/Myb"/>
</dbReference>
<reference evidence="6" key="1">
    <citation type="submission" date="2021-08" db="EMBL/GenBank/DDBJ databases">
        <title>WGS assembly of Ceratopteris richardii.</title>
        <authorList>
            <person name="Marchant D.B."/>
            <person name="Chen G."/>
            <person name="Jenkins J."/>
            <person name="Shu S."/>
            <person name="Leebens-Mack J."/>
            <person name="Grimwood J."/>
            <person name="Schmutz J."/>
            <person name="Soltis P."/>
            <person name="Soltis D."/>
            <person name="Chen Z.-H."/>
        </authorList>
    </citation>
    <scope>NUCLEOTIDE SEQUENCE</scope>
    <source>
        <strain evidence="6">Whitten #5841</strain>
        <tissue evidence="6">Leaf</tissue>
    </source>
</reference>
<dbReference type="NCBIfam" id="TIGR01557">
    <property type="entry name" value="myb_SHAQKYF"/>
    <property type="match status" value="1"/>
</dbReference>
<dbReference type="SUPFAM" id="SSF46689">
    <property type="entry name" value="Homeodomain-like"/>
    <property type="match status" value="1"/>
</dbReference>
<keyword evidence="2" id="KW-0804">Transcription</keyword>
<dbReference type="EMBL" id="CM035437">
    <property type="protein sequence ID" value="KAH7287353.1"/>
    <property type="molecule type" value="Genomic_DNA"/>
</dbReference>
<dbReference type="AlphaFoldDB" id="A0A8T2QVJ4"/>
<dbReference type="GO" id="GO:0003677">
    <property type="term" value="F:DNA binding"/>
    <property type="evidence" value="ECO:0007669"/>
    <property type="project" value="InterPro"/>
</dbReference>
<evidence type="ECO:0000259" key="5">
    <source>
        <dbReference type="PROSITE" id="PS51294"/>
    </source>
</evidence>
<dbReference type="Proteomes" id="UP000825935">
    <property type="component" value="Chromosome 32"/>
</dbReference>
<keyword evidence="7" id="KW-1185">Reference proteome</keyword>
<dbReference type="PANTHER" id="PTHR31314:SF175">
    <property type="entry name" value="HTH MYB-TYPE DOMAIN-CONTAINING PROTEIN"/>
    <property type="match status" value="1"/>
</dbReference>
<dbReference type="OrthoDB" id="551907at2759"/>
<evidence type="ECO:0000256" key="1">
    <source>
        <dbReference type="ARBA" id="ARBA00023015"/>
    </source>
</evidence>
<dbReference type="PROSITE" id="PS51294">
    <property type="entry name" value="HTH_MYB"/>
    <property type="match status" value="1"/>
</dbReference>
<feature type="domain" description="HTH myb-type" evidence="5">
    <location>
        <begin position="40"/>
        <end position="100"/>
    </location>
</feature>
<comment type="caution">
    <text evidence="6">The sequence shown here is derived from an EMBL/GenBank/DDBJ whole genome shotgun (WGS) entry which is preliminary data.</text>
</comment>
<evidence type="ECO:0000256" key="2">
    <source>
        <dbReference type="ARBA" id="ARBA00023163"/>
    </source>
</evidence>
<keyword evidence="3" id="KW-0539">Nucleus</keyword>
<dbReference type="InterPro" id="IPR017930">
    <property type="entry name" value="Myb_dom"/>
</dbReference>
<dbReference type="PANTHER" id="PTHR31314">
    <property type="entry name" value="MYB FAMILY TRANSCRIPTION FACTOR PHL7-LIKE"/>
    <property type="match status" value="1"/>
</dbReference>
<feature type="compositionally biased region" description="Polar residues" evidence="4">
    <location>
        <begin position="311"/>
        <end position="324"/>
    </location>
</feature>